<dbReference type="SUPFAM" id="SSF90123">
    <property type="entry name" value="ABC transporter transmembrane region"/>
    <property type="match status" value="1"/>
</dbReference>
<dbReference type="GO" id="GO:0140359">
    <property type="term" value="F:ABC-type transporter activity"/>
    <property type="evidence" value="ECO:0007669"/>
    <property type="project" value="InterPro"/>
</dbReference>
<dbReference type="InterPro" id="IPR003593">
    <property type="entry name" value="AAA+_ATPase"/>
</dbReference>
<evidence type="ECO:0000256" key="3">
    <source>
        <dbReference type="ARBA" id="ARBA00022475"/>
    </source>
</evidence>
<feature type="transmembrane region" description="Helical" evidence="10">
    <location>
        <begin position="235"/>
        <end position="258"/>
    </location>
</feature>
<dbReference type="EMBL" id="JACBZT010000001">
    <property type="protein sequence ID" value="NYJ08256.1"/>
    <property type="molecule type" value="Genomic_DNA"/>
</dbReference>
<dbReference type="InterPro" id="IPR039421">
    <property type="entry name" value="Type_1_exporter"/>
</dbReference>
<dbReference type="InterPro" id="IPR036640">
    <property type="entry name" value="ABC1_TM_sf"/>
</dbReference>
<comment type="caution">
    <text evidence="13">The sequence shown here is derived from an EMBL/GenBank/DDBJ whole genome shotgun (WGS) entry which is preliminary data.</text>
</comment>
<feature type="transmembrane region" description="Helical" evidence="10">
    <location>
        <begin position="21"/>
        <end position="41"/>
    </location>
</feature>
<keyword evidence="7 10" id="KW-1133">Transmembrane helix</keyword>
<keyword evidence="14" id="KW-1185">Reference proteome</keyword>
<dbReference type="GO" id="GO:0005524">
    <property type="term" value="F:ATP binding"/>
    <property type="evidence" value="ECO:0007669"/>
    <property type="project" value="UniProtKB-KW"/>
</dbReference>
<keyword evidence="3" id="KW-1003">Cell membrane</keyword>
<dbReference type="Proteomes" id="UP000541969">
    <property type="component" value="Unassembled WGS sequence"/>
</dbReference>
<evidence type="ECO:0000256" key="9">
    <source>
        <dbReference type="ARBA" id="ARBA00061644"/>
    </source>
</evidence>
<evidence type="ECO:0000256" key="2">
    <source>
        <dbReference type="ARBA" id="ARBA00022448"/>
    </source>
</evidence>
<sequence length="573" mass="58692">MTAPVVRLLRWTRPTRPTTTLAVLAGTATVCCGVGLFATAGWLISRAAQHPDIAALAVAVVAVRFFGIGRGVARYAERLLSHDAAMRSLADVRPRVFARLVPLTPAALPLRSGDLLARVVGDVDAVQDLLVRGLTPAVTALLAGLAATGLVAFLFPPAAVLLAAGLLLGGIGVPALVAAWSRRSGRAAAEAQARLSADVAGILDGAADLLAAGAAPRALADAEAAGRHRSRLAAALARTGGAAVALGVLVAGGTVWAVAGRAASATARGELDPVTLAVVLLASLAAFEAVAPLPAVAVALGAAGRSATRLFDVLDAPIPVTEPGVPAEPPLGPVTVRLSGVGVRYAPEAPWALDGVDLDLPPGRRVAVIGASGSGKSTLAALLFRFRDADAGRVLLDGRDVRAFRTDDVRRLIGGIPADPHVFAGTLQQNLQLALPGADVAQLEEVAQAAGLLDWIRSLPLGWSTPVGQRGSRMSGGQRQRLALAQALLADPRVLVLDEPTAHLDPESRTAVLATILTATAGRTTLLVTHDLAALPEMDEVVVLDAGRVAQRGTHEELLAEAGFYRDVWALEA</sequence>
<keyword evidence="4 10" id="KW-0812">Transmembrane</keyword>
<dbReference type="GO" id="GO:0045454">
    <property type="term" value="P:cell redox homeostasis"/>
    <property type="evidence" value="ECO:0007669"/>
    <property type="project" value="InterPro"/>
</dbReference>
<organism evidence="13 14">
    <name type="scientific">Petropleomorpha daqingensis</name>
    <dbReference type="NCBI Taxonomy" id="2026353"/>
    <lineage>
        <taxon>Bacteria</taxon>
        <taxon>Bacillati</taxon>
        <taxon>Actinomycetota</taxon>
        <taxon>Actinomycetes</taxon>
        <taxon>Geodermatophilales</taxon>
        <taxon>Geodermatophilaceae</taxon>
        <taxon>Petropleomorpha</taxon>
    </lineage>
</organism>
<name>A0A853CLG8_9ACTN</name>
<dbReference type="PROSITE" id="PS00211">
    <property type="entry name" value="ABC_TRANSPORTER_1"/>
    <property type="match status" value="1"/>
</dbReference>
<dbReference type="InterPro" id="IPR017871">
    <property type="entry name" value="ABC_transporter-like_CS"/>
</dbReference>
<comment type="subcellular location">
    <subcellularLocation>
        <location evidence="1">Cell membrane</location>
        <topology evidence="1">Multi-pass membrane protein</topology>
    </subcellularLocation>
</comment>
<dbReference type="InterPro" id="IPR011527">
    <property type="entry name" value="ABC1_TM_dom"/>
</dbReference>
<feature type="domain" description="ABC transporter" evidence="11">
    <location>
        <begin position="336"/>
        <end position="571"/>
    </location>
</feature>
<dbReference type="InterPro" id="IPR027417">
    <property type="entry name" value="P-loop_NTPase"/>
</dbReference>
<comment type="similarity">
    <text evidence="9">Belongs to the ABC transporter superfamily. Lipid exporter (TC 3.A.1.106) family.</text>
</comment>
<reference evidence="13 14" key="1">
    <citation type="submission" date="2020-07" db="EMBL/GenBank/DDBJ databases">
        <title>Sequencing the genomes of 1000 actinobacteria strains.</title>
        <authorList>
            <person name="Klenk H.-P."/>
        </authorList>
    </citation>
    <scope>NUCLEOTIDE SEQUENCE [LARGE SCALE GENOMIC DNA]</scope>
    <source>
        <strain evidence="13 14">DSM 104001</strain>
    </source>
</reference>
<evidence type="ECO:0000256" key="5">
    <source>
        <dbReference type="ARBA" id="ARBA00022741"/>
    </source>
</evidence>
<dbReference type="RefSeq" id="WP_218859397.1">
    <property type="nucleotide sequence ID" value="NZ_JACBZT010000001.1"/>
</dbReference>
<dbReference type="PROSITE" id="PS50929">
    <property type="entry name" value="ABC_TM1F"/>
    <property type="match status" value="1"/>
</dbReference>
<dbReference type="GO" id="GO:0034775">
    <property type="term" value="P:glutathione transmembrane transport"/>
    <property type="evidence" value="ECO:0007669"/>
    <property type="project" value="InterPro"/>
</dbReference>
<evidence type="ECO:0000256" key="10">
    <source>
        <dbReference type="SAM" id="Phobius"/>
    </source>
</evidence>
<accession>A0A853CLG8</accession>
<evidence type="ECO:0000313" key="14">
    <source>
        <dbReference type="Proteomes" id="UP000541969"/>
    </source>
</evidence>
<dbReference type="Pfam" id="PF00005">
    <property type="entry name" value="ABC_tran"/>
    <property type="match status" value="1"/>
</dbReference>
<evidence type="ECO:0000256" key="7">
    <source>
        <dbReference type="ARBA" id="ARBA00022989"/>
    </source>
</evidence>
<evidence type="ECO:0000313" key="13">
    <source>
        <dbReference type="EMBL" id="NYJ08256.1"/>
    </source>
</evidence>
<evidence type="ECO:0000256" key="4">
    <source>
        <dbReference type="ARBA" id="ARBA00022692"/>
    </source>
</evidence>
<dbReference type="SMART" id="SM00382">
    <property type="entry name" value="AAA"/>
    <property type="match status" value="1"/>
</dbReference>
<dbReference type="GO" id="GO:0016887">
    <property type="term" value="F:ATP hydrolysis activity"/>
    <property type="evidence" value="ECO:0007669"/>
    <property type="project" value="InterPro"/>
</dbReference>
<dbReference type="Gene3D" id="1.20.1560.10">
    <property type="entry name" value="ABC transporter type 1, transmembrane domain"/>
    <property type="match status" value="1"/>
</dbReference>
<keyword evidence="2" id="KW-0813">Transport</keyword>
<dbReference type="PANTHER" id="PTHR24221:SF654">
    <property type="entry name" value="ATP-BINDING CASSETTE SUB-FAMILY B MEMBER 6"/>
    <property type="match status" value="1"/>
</dbReference>
<dbReference type="PROSITE" id="PS50893">
    <property type="entry name" value="ABC_TRANSPORTER_2"/>
    <property type="match status" value="1"/>
</dbReference>
<feature type="transmembrane region" description="Helical" evidence="10">
    <location>
        <begin position="161"/>
        <end position="180"/>
    </location>
</feature>
<dbReference type="PANTHER" id="PTHR24221">
    <property type="entry name" value="ATP-BINDING CASSETTE SUB-FAMILY B"/>
    <property type="match status" value="1"/>
</dbReference>
<keyword evidence="8 10" id="KW-0472">Membrane</keyword>
<dbReference type="GO" id="GO:0034040">
    <property type="term" value="F:ATPase-coupled lipid transmembrane transporter activity"/>
    <property type="evidence" value="ECO:0007669"/>
    <property type="project" value="TreeGrafter"/>
</dbReference>
<feature type="transmembrane region" description="Helical" evidence="10">
    <location>
        <begin position="278"/>
        <end position="300"/>
    </location>
</feature>
<dbReference type="AlphaFoldDB" id="A0A853CLG8"/>
<dbReference type="SUPFAM" id="SSF52540">
    <property type="entry name" value="P-loop containing nucleoside triphosphate hydrolases"/>
    <property type="match status" value="1"/>
</dbReference>
<keyword evidence="5" id="KW-0547">Nucleotide-binding</keyword>
<proteinExistence type="inferred from homology"/>
<feature type="transmembrane region" description="Helical" evidence="10">
    <location>
        <begin position="137"/>
        <end position="155"/>
    </location>
</feature>
<dbReference type="InterPro" id="IPR014223">
    <property type="entry name" value="ABC_CydC/D"/>
</dbReference>
<keyword evidence="6" id="KW-0067">ATP-binding</keyword>
<dbReference type="InterPro" id="IPR003439">
    <property type="entry name" value="ABC_transporter-like_ATP-bd"/>
</dbReference>
<evidence type="ECO:0000256" key="1">
    <source>
        <dbReference type="ARBA" id="ARBA00004651"/>
    </source>
</evidence>
<gene>
    <name evidence="13" type="ORF">GGQ55_004534</name>
</gene>
<dbReference type="NCBIfam" id="TIGR02868">
    <property type="entry name" value="CydC"/>
    <property type="match status" value="1"/>
</dbReference>
<dbReference type="Gene3D" id="3.40.50.300">
    <property type="entry name" value="P-loop containing nucleotide triphosphate hydrolases"/>
    <property type="match status" value="1"/>
</dbReference>
<evidence type="ECO:0000256" key="8">
    <source>
        <dbReference type="ARBA" id="ARBA00023136"/>
    </source>
</evidence>
<evidence type="ECO:0000256" key="6">
    <source>
        <dbReference type="ARBA" id="ARBA00022840"/>
    </source>
</evidence>
<feature type="transmembrane region" description="Helical" evidence="10">
    <location>
        <begin position="53"/>
        <end position="73"/>
    </location>
</feature>
<dbReference type="GO" id="GO:0005886">
    <property type="term" value="C:plasma membrane"/>
    <property type="evidence" value="ECO:0007669"/>
    <property type="project" value="UniProtKB-SubCell"/>
</dbReference>
<evidence type="ECO:0000259" key="11">
    <source>
        <dbReference type="PROSITE" id="PS50893"/>
    </source>
</evidence>
<feature type="domain" description="ABC transmembrane type-1" evidence="12">
    <location>
        <begin position="21"/>
        <end position="302"/>
    </location>
</feature>
<protein>
    <submittedName>
        <fullName evidence="13">Thiol reductant ABC exporter CydC subunit</fullName>
    </submittedName>
</protein>
<evidence type="ECO:0000259" key="12">
    <source>
        <dbReference type="PROSITE" id="PS50929"/>
    </source>
</evidence>
<dbReference type="FunFam" id="3.40.50.300:FF:000299">
    <property type="entry name" value="ABC transporter ATP-binding protein/permease"/>
    <property type="match status" value="1"/>
</dbReference>